<evidence type="ECO:0000313" key="2">
    <source>
        <dbReference type="EMBL" id="OSX73047.1"/>
    </source>
</evidence>
<feature type="compositionally biased region" description="Pro residues" evidence="1">
    <location>
        <begin position="54"/>
        <end position="66"/>
    </location>
</feature>
<name>A0A1X6NWS9_PORUM</name>
<proteinExistence type="predicted"/>
<feature type="region of interest" description="Disordered" evidence="1">
    <location>
        <begin position="51"/>
        <end position="159"/>
    </location>
</feature>
<feature type="compositionally biased region" description="Low complexity" evidence="1">
    <location>
        <begin position="128"/>
        <end position="144"/>
    </location>
</feature>
<feature type="compositionally biased region" description="Basic residues" evidence="1">
    <location>
        <begin position="148"/>
        <end position="159"/>
    </location>
</feature>
<protein>
    <submittedName>
        <fullName evidence="2">Uncharacterized protein</fullName>
    </submittedName>
</protein>
<reference evidence="2 3" key="1">
    <citation type="submission" date="2017-03" db="EMBL/GenBank/DDBJ databases">
        <title>WGS assembly of Porphyra umbilicalis.</title>
        <authorList>
            <person name="Brawley S.H."/>
            <person name="Blouin N.A."/>
            <person name="Ficko-Blean E."/>
            <person name="Wheeler G.L."/>
            <person name="Lohr M."/>
            <person name="Goodson H.V."/>
            <person name="Jenkins J.W."/>
            <person name="Blaby-Haas C.E."/>
            <person name="Helliwell K.E."/>
            <person name="Chan C."/>
            <person name="Marriage T."/>
            <person name="Bhattacharya D."/>
            <person name="Klein A.S."/>
            <person name="Badis Y."/>
            <person name="Brodie J."/>
            <person name="Cao Y."/>
            <person name="Collen J."/>
            <person name="Dittami S.M."/>
            <person name="Gachon C.M."/>
            <person name="Green B.R."/>
            <person name="Karpowicz S."/>
            <person name="Kim J.W."/>
            <person name="Kudahl U."/>
            <person name="Lin S."/>
            <person name="Michel G."/>
            <person name="Mittag M."/>
            <person name="Olson B.J."/>
            <person name="Pangilinan J."/>
            <person name="Peng Y."/>
            <person name="Qiu H."/>
            <person name="Shu S."/>
            <person name="Singer J.T."/>
            <person name="Smith A.G."/>
            <person name="Sprecher B.N."/>
            <person name="Wagner V."/>
            <person name="Wang W."/>
            <person name="Wang Z.-Y."/>
            <person name="Yan J."/>
            <person name="Yarish C."/>
            <person name="Zoeuner-Riek S."/>
            <person name="Zhuang Y."/>
            <person name="Zou Y."/>
            <person name="Lindquist E.A."/>
            <person name="Grimwood J."/>
            <person name="Barry K."/>
            <person name="Rokhsar D.S."/>
            <person name="Schmutz J."/>
            <person name="Stiller J.W."/>
            <person name="Grossman A.R."/>
            <person name="Prochnik S.E."/>
        </authorList>
    </citation>
    <scope>NUCLEOTIDE SEQUENCE [LARGE SCALE GENOMIC DNA]</scope>
    <source>
        <strain evidence="2">4086291</strain>
    </source>
</reference>
<sequence>MEHPIEGILIRQHERGSSKLLGVASPAISSPFSLTACWPWPCQRWAHPQRWFDAPPPLAPPPPPPAETQRGPSIGVPARCATRHPGRSRRRLPWSRSAASSRPGASRARRRSARPCCHPWRAPPPTCRSAGSARAAAPARRAAPLPTPRRRGHSKRGGR</sequence>
<gene>
    <name evidence="2" type="ORF">BU14_0382s0007</name>
</gene>
<feature type="compositionally biased region" description="Basic residues" evidence="1">
    <location>
        <begin position="81"/>
        <end position="93"/>
    </location>
</feature>
<evidence type="ECO:0000313" key="3">
    <source>
        <dbReference type="Proteomes" id="UP000218209"/>
    </source>
</evidence>
<dbReference type="EMBL" id="KV919022">
    <property type="protein sequence ID" value="OSX73047.1"/>
    <property type="molecule type" value="Genomic_DNA"/>
</dbReference>
<feature type="compositionally biased region" description="Low complexity" evidence="1">
    <location>
        <begin position="94"/>
        <end position="106"/>
    </location>
</feature>
<dbReference type="Proteomes" id="UP000218209">
    <property type="component" value="Unassembled WGS sequence"/>
</dbReference>
<evidence type="ECO:0000256" key="1">
    <source>
        <dbReference type="SAM" id="MobiDB-lite"/>
    </source>
</evidence>
<dbReference type="AlphaFoldDB" id="A0A1X6NWS9"/>
<keyword evidence="3" id="KW-1185">Reference proteome</keyword>
<accession>A0A1X6NWS9</accession>
<organism evidence="2 3">
    <name type="scientific">Porphyra umbilicalis</name>
    <name type="common">Purple laver</name>
    <name type="synonym">Red alga</name>
    <dbReference type="NCBI Taxonomy" id="2786"/>
    <lineage>
        <taxon>Eukaryota</taxon>
        <taxon>Rhodophyta</taxon>
        <taxon>Bangiophyceae</taxon>
        <taxon>Bangiales</taxon>
        <taxon>Bangiaceae</taxon>
        <taxon>Porphyra</taxon>
    </lineage>
</organism>